<proteinExistence type="predicted"/>
<dbReference type="Gene3D" id="1.10.4030.10">
    <property type="entry name" value="Porin chaperone SurA, peptide-binding domain"/>
    <property type="match status" value="1"/>
</dbReference>
<dbReference type="AlphaFoldDB" id="A0A2M7G5C3"/>
<keyword evidence="3" id="KW-0732">Signal</keyword>
<dbReference type="Pfam" id="PF00639">
    <property type="entry name" value="Rotamase"/>
    <property type="match status" value="1"/>
</dbReference>
<feature type="transmembrane region" description="Helical" evidence="8">
    <location>
        <begin position="12"/>
        <end position="32"/>
    </location>
</feature>
<gene>
    <name evidence="10" type="ORF">COW36_09895</name>
</gene>
<evidence type="ECO:0000256" key="7">
    <source>
        <dbReference type="SAM" id="MobiDB-lite"/>
    </source>
</evidence>
<dbReference type="PROSITE" id="PS01096">
    <property type="entry name" value="PPIC_PPIASE_1"/>
    <property type="match status" value="1"/>
</dbReference>
<name>A0A2M7G5C3_9BACT</name>
<dbReference type="SUPFAM" id="SSF109998">
    <property type="entry name" value="Triger factor/SurA peptide-binding domain-like"/>
    <property type="match status" value="1"/>
</dbReference>
<dbReference type="InterPro" id="IPR046357">
    <property type="entry name" value="PPIase_dom_sf"/>
</dbReference>
<dbReference type="InterPro" id="IPR027304">
    <property type="entry name" value="Trigger_fact/SurA_dom_sf"/>
</dbReference>
<dbReference type="SUPFAM" id="SSF54534">
    <property type="entry name" value="FKBP-like"/>
    <property type="match status" value="1"/>
</dbReference>
<evidence type="ECO:0000313" key="11">
    <source>
        <dbReference type="Proteomes" id="UP000231019"/>
    </source>
</evidence>
<keyword evidence="8" id="KW-1133">Transmembrane helix</keyword>
<dbReference type="Proteomes" id="UP000231019">
    <property type="component" value="Unassembled WGS sequence"/>
</dbReference>
<evidence type="ECO:0000256" key="2">
    <source>
        <dbReference type="ARBA" id="ARBA00013194"/>
    </source>
</evidence>
<evidence type="ECO:0000256" key="6">
    <source>
        <dbReference type="PROSITE-ProRule" id="PRU00278"/>
    </source>
</evidence>
<keyword evidence="4 6" id="KW-0697">Rotamase</keyword>
<evidence type="ECO:0000256" key="3">
    <source>
        <dbReference type="ARBA" id="ARBA00022729"/>
    </source>
</evidence>
<dbReference type="PANTHER" id="PTHR47245">
    <property type="entry name" value="PEPTIDYLPROLYL ISOMERASE"/>
    <property type="match status" value="1"/>
</dbReference>
<evidence type="ECO:0000256" key="4">
    <source>
        <dbReference type="ARBA" id="ARBA00023110"/>
    </source>
</evidence>
<dbReference type="EMBL" id="PFFQ01000027">
    <property type="protein sequence ID" value="PIW17158.1"/>
    <property type="molecule type" value="Genomic_DNA"/>
</dbReference>
<dbReference type="GO" id="GO:0003755">
    <property type="term" value="F:peptidyl-prolyl cis-trans isomerase activity"/>
    <property type="evidence" value="ECO:0007669"/>
    <property type="project" value="UniProtKB-KW"/>
</dbReference>
<dbReference type="InterPro" id="IPR023058">
    <property type="entry name" value="PPIase_PpiC_CS"/>
</dbReference>
<keyword evidence="5 6" id="KW-0413">Isomerase</keyword>
<evidence type="ECO:0000256" key="8">
    <source>
        <dbReference type="SAM" id="Phobius"/>
    </source>
</evidence>
<organism evidence="10 11">
    <name type="scientific">bacterium (Candidatus Blackallbacteria) CG17_big_fil_post_rev_8_21_14_2_50_48_46</name>
    <dbReference type="NCBI Taxonomy" id="2014261"/>
    <lineage>
        <taxon>Bacteria</taxon>
        <taxon>Candidatus Blackallbacteria</taxon>
    </lineage>
</organism>
<dbReference type="InterPro" id="IPR050245">
    <property type="entry name" value="PrsA_foldase"/>
</dbReference>
<comment type="catalytic activity">
    <reaction evidence="1">
        <text>[protein]-peptidylproline (omega=180) = [protein]-peptidylproline (omega=0)</text>
        <dbReference type="Rhea" id="RHEA:16237"/>
        <dbReference type="Rhea" id="RHEA-COMP:10747"/>
        <dbReference type="Rhea" id="RHEA-COMP:10748"/>
        <dbReference type="ChEBI" id="CHEBI:83833"/>
        <dbReference type="ChEBI" id="CHEBI:83834"/>
        <dbReference type="EC" id="5.2.1.8"/>
    </reaction>
</comment>
<reference evidence="10 11" key="1">
    <citation type="submission" date="2017-09" db="EMBL/GenBank/DDBJ databases">
        <title>Depth-based differentiation of microbial function through sediment-hosted aquifers and enrichment of novel symbionts in the deep terrestrial subsurface.</title>
        <authorList>
            <person name="Probst A.J."/>
            <person name="Ladd B."/>
            <person name="Jarett J.K."/>
            <person name="Geller-Mcgrath D.E."/>
            <person name="Sieber C.M."/>
            <person name="Emerson J.B."/>
            <person name="Anantharaman K."/>
            <person name="Thomas B.C."/>
            <person name="Malmstrom R."/>
            <person name="Stieglmeier M."/>
            <person name="Klingl A."/>
            <person name="Woyke T."/>
            <person name="Ryan C.M."/>
            <person name="Banfield J.F."/>
        </authorList>
    </citation>
    <scope>NUCLEOTIDE SEQUENCE [LARGE SCALE GENOMIC DNA]</scope>
    <source>
        <strain evidence="10">CG17_big_fil_post_rev_8_21_14_2_50_48_46</strain>
    </source>
</reference>
<feature type="region of interest" description="Disordered" evidence="7">
    <location>
        <begin position="329"/>
        <end position="380"/>
    </location>
</feature>
<evidence type="ECO:0000313" key="10">
    <source>
        <dbReference type="EMBL" id="PIW17158.1"/>
    </source>
</evidence>
<sequence length="380" mass="42569">MSNSHLTQKGIVAIALVVFMGGGFTAGTWYWVNRYDYVARVNGERVTRTDFARSFEQATQLYTRQLGMDLNSEQGKMLLPMLRETTLNQLIENQLQLQEAKKRKLTVTAAEIEAEYDKYLRTAYQGDTARMERELARNNYSLSDFREELRSRLLMRKLREALGKDLKLTEKQLENYYKQNSSRFQQPEKIEARHLLIKVEKPEQEAAAKAQIEKILTELKAGGDFAALAKKYSQDTSNKDKGGDLGAFAKGDMVPAFETAAWALKPGEFSQTPVKTEFGYHLILRGKTHPAGLPPLAEARKQFESQLLDQEKEKALRTWLKEQRNQSEIVLAEDMEKPPAPPSPAASSAQASPIAEASAQPQTVPASPDKSGAPKSSSAP</sequence>
<keyword evidence="8" id="KW-0812">Transmembrane</keyword>
<protein>
    <recommendedName>
        <fullName evidence="2">peptidylprolyl isomerase</fullName>
        <ecNumber evidence="2">5.2.1.8</ecNumber>
    </recommendedName>
</protein>
<feature type="domain" description="PpiC" evidence="9">
    <location>
        <begin position="187"/>
        <end position="287"/>
    </location>
</feature>
<evidence type="ECO:0000256" key="1">
    <source>
        <dbReference type="ARBA" id="ARBA00000971"/>
    </source>
</evidence>
<evidence type="ECO:0000256" key="5">
    <source>
        <dbReference type="ARBA" id="ARBA00023235"/>
    </source>
</evidence>
<dbReference type="Pfam" id="PF13624">
    <property type="entry name" value="SurA_N_3"/>
    <property type="match status" value="1"/>
</dbReference>
<dbReference type="PANTHER" id="PTHR47245:SF1">
    <property type="entry name" value="FOLDASE PROTEIN PRSA"/>
    <property type="match status" value="1"/>
</dbReference>
<accession>A0A2M7G5C3</accession>
<dbReference type="PROSITE" id="PS50198">
    <property type="entry name" value="PPIC_PPIASE_2"/>
    <property type="match status" value="1"/>
</dbReference>
<dbReference type="InterPro" id="IPR000297">
    <property type="entry name" value="PPIase_PpiC"/>
</dbReference>
<evidence type="ECO:0000259" key="9">
    <source>
        <dbReference type="PROSITE" id="PS50198"/>
    </source>
</evidence>
<feature type="compositionally biased region" description="Low complexity" evidence="7">
    <location>
        <begin position="345"/>
        <end position="362"/>
    </location>
</feature>
<keyword evidence="8" id="KW-0472">Membrane</keyword>
<comment type="caution">
    <text evidence="10">The sequence shown here is derived from an EMBL/GenBank/DDBJ whole genome shotgun (WGS) entry which is preliminary data.</text>
</comment>
<dbReference type="Gene3D" id="3.10.50.40">
    <property type="match status" value="1"/>
</dbReference>
<dbReference type="EC" id="5.2.1.8" evidence="2"/>